<organism evidence="3 4">
    <name type="scientific">[Torrubiella] hemipterigena</name>
    <dbReference type="NCBI Taxonomy" id="1531966"/>
    <lineage>
        <taxon>Eukaryota</taxon>
        <taxon>Fungi</taxon>
        <taxon>Dikarya</taxon>
        <taxon>Ascomycota</taxon>
        <taxon>Pezizomycotina</taxon>
        <taxon>Sordariomycetes</taxon>
        <taxon>Hypocreomycetidae</taxon>
        <taxon>Hypocreales</taxon>
        <taxon>Clavicipitaceae</taxon>
        <taxon>Clavicipitaceae incertae sedis</taxon>
        <taxon>'Torrubiella' clade</taxon>
    </lineage>
</organism>
<dbReference type="Pfam" id="PF25909">
    <property type="entry name" value="zf-C2H2_AHC1"/>
    <property type="match status" value="1"/>
</dbReference>
<dbReference type="HOGENOM" id="CLU_016272_0_0_1"/>
<evidence type="ECO:0000259" key="2">
    <source>
        <dbReference type="Pfam" id="PF25909"/>
    </source>
</evidence>
<dbReference type="InterPro" id="IPR058706">
    <property type="entry name" value="zf-C2H2_AHC1-like"/>
</dbReference>
<feature type="compositionally biased region" description="Low complexity" evidence="1">
    <location>
        <begin position="314"/>
        <end position="326"/>
    </location>
</feature>
<accession>A0A0A1SJ87</accession>
<feature type="compositionally biased region" description="Polar residues" evidence="1">
    <location>
        <begin position="463"/>
        <end position="482"/>
    </location>
</feature>
<feature type="region of interest" description="Disordered" evidence="1">
    <location>
        <begin position="304"/>
        <end position="326"/>
    </location>
</feature>
<feature type="region of interest" description="Disordered" evidence="1">
    <location>
        <begin position="1"/>
        <end position="72"/>
    </location>
</feature>
<feature type="compositionally biased region" description="Basic and acidic residues" evidence="1">
    <location>
        <begin position="10"/>
        <end position="20"/>
    </location>
</feature>
<feature type="region of interest" description="Disordered" evidence="1">
    <location>
        <begin position="452"/>
        <end position="588"/>
    </location>
</feature>
<feature type="compositionally biased region" description="Polar residues" evidence="1">
    <location>
        <begin position="493"/>
        <end position="511"/>
    </location>
</feature>
<reference evidence="3 4" key="1">
    <citation type="journal article" date="2015" name="Genome Announc.">
        <title>Draft Genome Sequence and Gene Annotation of the Entomopathogenic Fungus Verticillium hemipterigenum.</title>
        <authorList>
            <person name="Horn F."/>
            <person name="Habel A."/>
            <person name="Scharf D.H."/>
            <person name="Dworschak J."/>
            <person name="Brakhage A.A."/>
            <person name="Guthke R."/>
            <person name="Hertweck C."/>
            <person name="Linde J."/>
        </authorList>
    </citation>
    <scope>NUCLEOTIDE SEQUENCE [LARGE SCALE GENOMIC DNA]</scope>
</reference>
<gene>
    <name evidence="3" type="ORF">VHEMI00394</name>
</gene>
<protein>
    <recommendedName>
        <fullName evidence="2">AHC1-like C2H2 zinc-finger domain-containing protein</fullName>
    </recommendedName>
</protein>
<dbReference type="STRING" id="1531966.A0A0A1SJ87"/>
<feature type="compositionally biased region" description="Polar residues" evidence="1">
    <location>
        <begin position="521"/>
        <end position="530"/>
    </location>
</feature>
<keyword evidence="4" id="KW-1185">Reference proteome</keyword>
<feature type="compositionally biased region" description="Polar residues" evidence="1">
    <location>
        <begin position="23"/>
        <end position="34"/>
    </location>
</feature>
<feature type="compositionally biased region" description="Acidic residues" evidence="1">
    <location>
        <begin position="452"/>
        <end position="461"/>
    </location>
</feature>
<evidence type="ECO:0000256" key="1">
    <source>
        <dbReference type="SAM" id="MobiDB-lite"/>
    </source>
</evidence>
<feature type="compositionally biased region" description="Acidic residues" evidence="1">
    <location>
        <begin position="534"/>
        <end position="543"/>
    </location>
</feature>
<sequence length="613" mass="66237">MFNFWASGSRADEKPEDLKHQAYLQQNPTPSPTASLGPASPGLHPSKRKLQGLDDVDDLNDHHSVKRRKSTGRVTFEDDLPLLKHQDPLDRARDEIHHQFGVEILLKHDELRLINQELAKCQIALEQLRRCHLIPYPTACPTPEQMLNISSGTGPALASYPGEKVPQWAAPFGVTDGPYARHYAKWLIPDPSFDGIQPEWQFTAEATRARHSFADGRSTRNSFGEPVAVSRNGRPVRGNAGAKLAALTAGYPQPKDKAGPCVLKRADGQTVKLVCLDCHRENFSSTQGFINHCRIAHKRDFKSHEEAAVHSGQPIDAPDAPPSATAAAAAAAAAAASTTATAIAGEERTSVSSTPTSTAVHPFARSDMTELQAYAALRSRISDSLNMYYQGKLTGVSAIPSYKSKIKKSSATSKSSETPYLDRFMQGRKLDGKLDDIVTDAKKQISIDDIALDEYSDEGDDTITPQPSTPNVTRTPGKSSITPRPMSAKGRSVMSTPSVATQPTQASSSPLSDEDMGLSPTALTSNNAPSLVSDDGEYDDSDDGSSMSEGSESLDGESVSDVAEITLDEENEARSLRRGSGGGPVRIQKENSKQVTFISPVKMNTRRGRPRKA</sequence>
<feature type="region of interest" description="Disordered" evidence="1">
    <location>
        <begin position="216"/>
        <end position="235"/>
    </location>
</feature>
<dbReference type="Proteomes" id="UP000039046">
    <property type="component" value="Unassembled WGS sequence"/>
</dbReference>
<dbReference type="AlphaFoldDB" id="A0A0A1SJ87"/>
<evidence type="ECO:0000313" key="4">
    <source>
        <dbReference type="Proteomes" id="UP000039046"/>
    </source>
</evidence>
<proteinExistence type="predicted"/>
<dbReference type="OrthoDB" id="5355528at2759"/>
<dbReference type="EMBL" id="CDHN01000001">
    <property type="protein sequence ID" value="CEJ80193.1"/>
    <property type="molecule type" value="Genomic_DNA"/>
</dbReference>
<evidence type="ECO:0000313" key="3">
    <source>
        <dbReference type="EMBL" id="CEJ80193.1"/>
    </source>
</evidence>
<feature type="compositionally biased region" description="Low complexity" evidence="1">
    <location>
        <begin position="544"/>
        <end position="561"/>
    </location>
</feature>
<name>A0A0A1SJ87_9HYPO</name>
<feature type="domain" description="AHC1-like C2H2 zinc-finger" evidence="2">
    <location>
        <begin position="257"/>
        <end position="309"/>
    </location>
</feature>